<comment type="caution">
    <text evidence="1">The sequence shown here is derived from an EMBL/GenBank/DDBJ whole genome shotgun (WGS) entry which is preliminary data.</text>
</comment>
<dbReference type="AlphaFoldDB" id="A0A2T5U7B7"/>
<dbReference type="GeneID" id="91008072"/>
<evidence type="ECO:0008006" key="3">
    <source>
        <dbReference type="Google" id="ProtNLM"/>
    </source>
</evidence>
<organism evidence="1 2">
    <name type="scientific">Sphingomonas faeni</name>
    <dbReference type="NCBI Taxonomy" id="185950"/>
    <lineage>
        <taxon>Bacteria</taxon>
        <taxon>Pseudomonadati</taxon>
        <taxon>Pseudomonadota</taxon>
        <taxon>Alphaproteobacteria</taxon>
        <taxon>Sphingomonadales</taxon>
        <taxon>Sphingomonadaceae</taxon>
        <taxon>Sphingomonas</taxon>
    </lineage>
</organism>
<protein>
    <recommendedName>
        <fullName evidence="3">Transcriptional regulator</fullName>
    </recommendedName>
</protein>
<dbReference type="EMBL" id="QAYE01000003">
    <property type="protein sequence ID" value="PTW47380.1"/>
    <property type="molecule type" value="Genomic_DNA"/>
</dbReference>
<evidence type="ECO:0000313" key="2">
    <source>
        <dbReference type="Proteomes" id="UP000244013"/>
    </source>
</evidence>
<evidence type="ECO:0000313" key="1">
    <source>
        <dbReference type="EMBL" id="PTW47380.1"/>
    </source>
</evidence>
<dbReference type="RefSeq" id="WP_165895153.1">
    <property type="nucleotide sequence ID" value="NZ_JAPZPP010000005.1"/>
</dbReference>
<accession>A0A2T5U7B7</accession>
<reference evidence="1 2" key="1">
    <citation type="submission" date="2018-04" db="EMBL/GenBank/DDBJ databases">
        <title>Genomic Encyclopedia of Type Strains, Phase III (KMG-III): the genomes of soil and plant-associated and newly described type strains.</title>
        <authorList>
            <person name="Whitman W."/>
        </authorList>
    </citation>
    <scope>NUCLEOTIDE SEQUENCE [LARGE SCALE GENOMIC DNA]</scope>
    <source>
        <strain evidence="1 2">MA-olki</strain>
    </source>
</reference>
<dbReference type="Proteomes" id="UP000244013">
    <property type="component" value="Unassembled WGS sequence"/>
</dbReference>
<sequence>MSVLIKIDRYLRQTGMPTSKFGRLAVGDPRLVHDLRLGRQPRAPMVARIETFIERHGS</sequence>
<proteinExistence type="predicted"/>
<gene>
    <name evidence="1" type="ORF">C8J25_10396</name>
</gene>
<name>A0A2T5U7B7_9SPHN</name>